<organism evidence="2 3">
    <name type="scientific">Symbiodinium natans</name>
    <dbReference type="NCBI Taxonomy" id="878477"/>
    <lineage>
        <taxon>Eukaryota</taxon>
        <taxon>Sar</taxon>
        <taxon>Alveolata</taxon>
        <taxon>Dinophyceae</taxon>
        <taxon>Suessiales</taxon>
        <taxon>Symbiodiniaceae</taxon>
        <taxon>Symbiodinium</taxon>
    </lineage>
</organism>
<dbReference type="AlphaFoldDB" id="A0A812PB29"/>
<dbReference type="Proteomes" id="UP000604046">
    <property type="component" value="Unassembled WGS sequence"/>
</dbReference>
<comment type="caution">
    <text evidence="2">The sequence shown here is derived from an EMBL/GenBank/DDBJ whole genome shotgun (WGS) entry which is preliminary data.</text>
</comment>
<evidence type="ECO:0000313" key="3">
    <source>
        <dbReference type="Proteomes" id="UP000604046"/>
    </source>
</evidence>
<sequence>MSSPQPSQATPGAAAEDAPQVVERPAGNLRKSVSAPALQEGPLQRSSRGRWKPLFRDPTFGGSVVGGEHRKGRQSFKQTRSSFVFEDEAEVLLSSHDGRQRTGTGEGISDRLQAVWKIVVQNEEDKPDAPPTPSLLDILAPPETTLPRIETSSRGLCEGHDGHTNLLQKFWNLLQNLVHKQSLAVTSSP</sequence>
<protein>
    <submittedName>
        <fullName evidence="2">Uncharacterized protein</fullName>
    </submittedName>
</protein>
<gene>
    <name evidence="2" type="ORF">SNAT2548_LOCUS18666</name>
</gene>
<keyword evidence="3" id="KW-1185">Reference proteome</keyword>
<evidence type="ECO:0000256" key="1">
    <source>
        <dbReference type="SAM" id="MobiDB-lite"/>
    </source>
</evidence>
<reference evidence="2" key="1">
    <citation type="submission" date="2021-02" db="EMBL/GenBank/DDBJ databases">
        <authorList>
            <person name="Dougan E. K."/>
            <person name="Rhodes N."/>
            <person name="Thang M."/>
            <person name="Chan C."/>
        </authorList>
    </citation>
    <scope>NUCLEOTIDE SEQUENCE</scope>
</reference>
<accession>A0A812PB29</accession>
<evidence type="ECO:0000313" key="2">
    <source>
        <dbReference type="EMBL" id="CAE7353177.1"/>
    </source>
</evidence>
<feature type="region of interest" description="Disordered" evidence="1">
    <location>
        <begin position="1"/>
        <end position="77"/>
    </location>
</feature>
<name>A0A812PB29_9DINO</name>
<feature type="compositionally biased region" description="Polar residues" evidence="1">
    <location>
        <begin position="1"/>
        <end position="10"/>
    </location>
</feature>
<proteinExistence type="predicted"/>
<dbReference type="EMBL" id="CAJNDS010002152">
    <property type="protein sequence ID" value="CAE7353177.1"/>
    <property type="molecule type" value="Genomic_DNA"/>
</dbReference>